<evidence type="ECO:0000256" key="2">
    <source>
        <dbReference type="ARBA" id="ARBA00010400"/>
    </source>
</evidence>
<dbReference type="AlphaFoldDB" id="A0A8T1W702"/>
<organism evidence="6 7">
    <name type="scientific">Phytophthora pseudosyringae</name>
    <dbReference type="NCBI Taxonomy" id="221518"/>
    <lineage>
        <taxon>Eukaryota</taxon>
        <taxon>Sar</taxon>
        <taxon>Stramenopiles</taxon>
        <taxon>Oomycota</taxon>
        <taxon>Peronosporomycetes</taxon>
        <taxon>Peronosporales</taxon>
        <taxon>Peronosporaceae</taxon>
        <taxon>Phytophthora</taxon>
    </lineage>
</organism>
<dbReference type="Pfam" id="PF16810">
    <property type="entry name" value="RXLR"/>
    <property type="match status" value="1"/>
</dbReference>
<proteinExistence type="inferred from homology"/>
<comment type="subcellular location">
    <subcellularLocation>
        <location evidence="1 5">Secreted</location>
    </subcellularLocation>
</comment>
<dbReference type="InterPro" id="IPR031825">
    <property type="entry name" value="RXLR"/>
</dbReference>
<reference evidence="6" key="1">
    <citation type="submission" date="2021-02" db="EMBL/GenBank/DDBJ databases">
        <authorList>
            <person name="Palmer J.M."/>
        </authorList>
    </citation>
    <scope>NUCLEOTIDE SEQUENCE</scope>
    <source>
        <strain evidence="6">SCRP734</strain>
    </source>
</reference>
<keyword evidence="3 5" id="KW-0964">Secreted</keyword>
<evidence type="ECO:0000256" key="3">
    <source>
        <dbReference type="ARBA" id="ARBA00022525"/>
    </source>
</evidence>
<feature type="signal peptide" evidence="5">
    <location>
        <begin position="1"/>
        <end position="19"/>
    </location>
</feature>
<accession>A0A8T1W702</accession>
<evidence type="ECO:0000313" key="7">
    <source>
        <dbReference type="Proteomes" id="UP000694044"/>
    </source>
</evidence>
<comment type="function">
    <text evidence="5">Effector that suppresses plant defense responses during pathogen infection.</text>
</comment>
<comment type="domain">
    <text evidence="5">The RxLR-dEER motif acts to carry the protein into the host cell cytoplasm through binding to cell surface phosphatidylinositol-3-phosphate.</text>
</comment>
<comment type="similarity">
    <text evidence="2 5">Belongs to the RxLR effector family.</text>
</comment>
<evidence type="ECO:0000256" key="5">
    <source>
        <dbReference type="RuleBase" id="RU367124"/>
    </source>
</evidence>
<dbReference type="Proteomes" id="UP000694044">
    <property type="component" value="Unassembled WGS sequence"/>
</dbReference>
<dbReference type="GO" id="GO:0005576">
    <property type="term" value="C:extracellular region"/>
    <property type="evidence" value="ECO:0007669"/>
    <property type="project" value="UniProtKB-SubCell"/>
</dbReference>
<protein>
    <recommendedName>
        <fullName evidence="5">RxLR effector protein</fullName>
    </recommendedName>
</protein>
<evidence type="ECO:0000256" key="1">
    <source>
        <dbReference type="ARBA" id="ARBA00004613"/>
    </source>
</evidence>
<sequence>MRLLHVLVILAAATVFATGEAAATGTAGFAPPRADKVGVHDERHLRSLKATDTVEGGTNPEEERFNLGFLKNLQKVIPGTQAKQAAVKAKQAGLLAEKAKHANLYGEMLYRDDIAFPMFKVWAKEGETRVSIEKLVEAAGRSKADAEKISGNFVRYRTILRGS</sequence>
<evidence type="ECO:0000313" key="6">
    <source>
        <dbReference type="EMBL" id="KAG7389257.1"/>
    </source>
</evidence>
<gene>
    <name evidence="6" type="ORF">PHYPSEUDO_010815</name>
</gene>
<comment type="caution">
    <text evidence="6">The sequence shown here is derived from an EMBL/GenBank/DDBJ whole genome shotgun (WGS) entry which is preliminary data.</text>
</comment>
<keyword evidence="4 5" id="KW-0732">Signal</keyword>
<keyword evidence="7" id="KW-1185">Reference proteome</keyword>
<feature type="chain" id="PRO_5035958801" description="RxLR effector protein" evidence="5">
    <location>
        <begin position="20"/>
        <end position="163"/>
    </location>
</feature>
<name>A0A8T1W702_9STRA</name>
<dbReference type="EMBL" id="JAGDFM010000047">
    <property type="protein sequence ID" value="KAG7389257.1"/>
    <property type="molecule type" value="Genomic_DNA"/>
</dbReference>
<evidence type="ECO:0000256" key="4">
    <source>
        <dbReference type="ARBA" id="ARBA00022729"/>
    </source>
</evidence>